<proteinExistence type="predicted"/>
<name>A0A226F5H4_FOLCA</name>
<keyword evidence="1" id="KW-1133">Transmembrane helix</keyword>
<feature type="transmembrane region" description="Helical" evidence="1">
    <location>
        <begin position="676"/>
        <end position="700"/>
    </location>
</feature>
<dbReference type="Proteomes" id="UP000198287">
    <property type="component" value="Unassembled WGS sequence"/>
</dbReference>
<feature type="transmembrane region" description="Helical" evidence="1">
    <location>
        <begin position="425"/>
        <end position="444"/>
    </location>
</feature>
<reference evidence="3 4" key="1">
    <citation type="submission" date="2015-12" db="EMBL/GenBank/DDBJ databases">
        <title>The genome of Folsomia candida.</title>
        <authorList>
            <person name="Faddeeva A."/>
            <person name="Derks M.F."/>
            <person name="Anvar Y."/>
            <person name="Smit S."/>
            <person name="Van Straalen N."/>
            <person name="Roelofs D."/>
        </authorList>
    </citation>
    <scope>NUCLEOTIDE SEQUENCE [LARGE SCALE GENOMIC DNA]</scope>
    <source>
        <strain evidence="3 4">VU population</strain>
        <tissue evidence="3">Whole body</tissue>
    </source>
</reference>
<keyword evidence="2" id="KW-0732">Signal</keyword>
<comment type="caution">
    <text evidence="3">The sequence shown here is derived from an EMBL/GenBank/DDBJ whole genome shotgun (WGS) entry which is preliminary data.</text>
</comment>
<feature type="signal peptide" evidence="2">
    <location>
        <begin position="1"/>
        <end position="22"/>
    </location>
</feature>
<accession>A0A226F5H4</accession>
<dbReference type="EMBL" id="LNIX01000001">
    <property type="protein sequence ID" value="OXA65055.1"/>
    <property type="molecule type" value="Genomic_DNA"/>
</dbReference>
<evidence type="ECO:0000256" key="2">
    <source>
        <dbReference type="SAM" id="SignalP"/>
    </source>
</evidence>
<evidence type="ECO:0000256" key="1">
    <source>
        <dbReference type="SAM" id="Phobius"/>
    </source>
</evidence>
<protein>
    <submittedName>
        <fullName evidence="3">Uncharacterized protein</fullName>
    </submittedName>
</protein>
<keyword evidence="1" id="KW-0472">Membrane</keyword>
<gene>
    <name evidence="3" type="ORF">Fcan01_01428</name>
</gene>
<feature type="chain" id="PRO_5013121674" evidence="2">
    <location>
        <begin position="23"/>
        <end position="706"/>
    </location>
</feature>
<evidence type="ECO:0000313" key="4">
    <source>
        <dbReference type="Proteomes" id="UP000198287"/>
    </source>
</evidence>
<sequence length="706" mass="80350">MGRYILMLLVAIVLSLVQNLKADLQFLHEPNFFKSATLQFITNFKHIGIYQSHFLSQIHFHNQFCPLVLDHVPNWDAFSSRYNLHLLNNQSLIVNSALTFARFNPRFQNVVVTFLLTAPILLETDQITGQELAFRANFLQLILQGIIFSDENPTYIFINLDYKVSQIINGLPEDLTLTSKFIIFGADYPAILLCIPCTRNNKAVPIWDLSTLSIISSIWEHYNWNLQNQIVSSNNLIPVSNLEIVNNLCVPNFGRFHCNNIATCTEETIGTKHNYSKIAIRKRDINPDGTFNRNILLITTPKFDHISDKIFNELYILPRSPEKFKLMVSGVNFHTYVYAVIALKREVTFETFIMPFDSWTWGLNLSSFLIVVLALSCLTSSDSQSVGSNLSDKCFWIISTFLNQEDGGWVRKRFLQGEGPRGRNVLLWWLGVWYSVVFLLGNFYQGALFSCMITTGNPNVPRTLSQFVDNPDFDIVTMSAASVNGSGVTSILQNSILPDLNKVIKDSEMIRFLNKLSNRAKLLMGNWLEIGQNISKGVGILSVNLTTTVTVKFPMVVLDIQIKVDALVDAVTLMVDSLVVIRNHEVIPFTNRMPWFGKNNFLFPFFSKDLGFLVQSGIYDRWSKLENTIRQKDVAHRILSRKHYELFSVKTMSLPKKELIDNFAEANPVSFKVMKYPLALCAICITVGVVLFALECIYAIGMKFIQ</sequence>
<keyword evidence="4" id="KW-1185">Reference proteome</keyword>
<organism evidence="3 4">
    <name type="scientific">Folsomia candida</name>
    <name type="common">Springtail</name>
    <dbReference type="NCBI Taxonomy" id="158441"/>
    <lineage>
        <taxon>Eukaryota</taxon>
        <taxon>Metazoa</taxon>
        <taxon>Ecdysozoa</taxon>
        <taxon>Arthropoda</taxon>
        <taxon>Hexapoda</taxon>
        <taxon>Collembola</taxon>
        <taxon>Entomobryomorpha</taxon>
        <taxon>Isotomoidea</taxon>
        <taxon>Isotomidae</taxon>
        <taxon>Proisotominae</taxon>
        <taxon>Folsomia</taxon>
    </lineage>
</organism>
<evidence type="ECO:0000313" key="3">
    <source>
        <dbReference type="EMBL" id="OXA65055.1"/>
    </source>
</evidence>
<dbReference type="AlphaFoldDB" id="A0A226F5H4"/>
<keyword evidence="1" id="KW-0812">Transmembrane</keyword>